<proteinExistence type="predicted"/>
<feature type="transmembrane region" description="Helical" evidence="7">
    <location>
        <begin position="385"/>
        <end position="404"/>
    </location>
</feature>
<evidence type="ECO:0000256" key="2">
    <source>
        <dbReference type="ARBA" id="ARBA00022475"/>
    </source>
</evidence>
<evidence type="ECO:0000259" key="8">
    <source>
        <dbReference type="PROSITE" id="PS50850"/>
    </source>
</evidence>
<evidence type="ECO:0000256" key="3">
    <source>
        <dbReference type="ARBA" id="ARBA00022692"/>
    </source>
</evidence>
<dbReference type="STRING" id="2017.SAMN05444320_11632"/>
<feature type="transmembrane region" description="Helical" evidence="7">
    <location>
        <begin position="288"/>
        <end position="311"/>
    </location>
</feature>
<dbReference type="PROSITE" id="PS50850">
    <property type="entry name" value="MFS"/>
    <property type="match status" value="1"/>
</dbReference>
<keyword evidence="5 7" id="KW-0472">Membrane</keyword>
<protein>
    <submittedName>
        <fullName evidence="9">Transmembrane secretion effector</fullName>
    </submittedName>
</protein>
<feature type="transmembrane region" description="Helical" evidence="7">
    <location>
        <begin position="259"/>
        <end position="282"/>
    </location>
</feature>
<dbReference type="CDD" id="cd06173">
    <property type="entry name" value="MFS_MefA_like"/>
    <property type="match status" value="1"/>
</dbReference>
<feature type="transmembrane region" description="Helical" evidence="7">
    <location>
        <begin position="410"/>
        <end position="432"/>
    </location>
</feature>
<organism evidence="9 10">
    <name type="scientific">Streptoalloteichus hindustanus</name>
    <dbReference type="NCBI Taxonomy" id="2017"/>
    <lineage>
        <taxon>Bacteria</taxon>
        <taxon>Bacillati</taxon>
        <taxon>Actinomycetota</taxon>
        <taxon>Actinomycetes</taxon>
        <taxon>Pseudonocardiales</taxon>
        <taxon>Pseudonocardiaceae</taxon>
        <taxon>Streptoalloteichus</taxon>
    </lineage>
</organism>
<dbReference type="RefSeq" id="WP_073489680.1">
    <property type="nucleotide sequence ID" value="NZ_FQVN01000016.1"/>
</dbReference>
<dbReference type="InterPro" id="IPR036259">
    <property type="entry name" value="MFS_trans_sf"/>
</dbReference>
<dbReference type="EMBL" id="FQVN01000016">
    <property type="protein sequence ID" value="SHG90345.1"/>
    <property type="molecule type" value="Genomic_DNA"/>
</dbReference>
<evidence type="ECO:0000256" key="1">
    <source>
        <dbReference type="ARBA" id="ARBA00004651"/>
    </source>
</evidence>
<feature type="domain" description="Major facilitator superfamily (MFS) profile" evidence="8">
    <location>
        <begin position="42"/>
        <end position="435"/>
    </location>
</feature>
<dbReference type="PANTHER" id="PTHR23513:SF6">
    <property type="entry name" value="MAJOR FACILITATOR SUPERFAMILY ASSOCIATED DOMAIN-CONTAINING PROTEIN"/>
    <property type="match status" value="1"/>
</dbReference>
<dbReference type="PANTHER" id="PTHR23513">
    <property type="entry name" value="INTEGRAL MEMBRANE EFFLUX PROTEIN-RELATED"/>
    <property type="match status" value="1"/>
</dbReference>
<evidence type="ECO:0000313" key="9">
    <source>
        <dbReference type="EMBL" id="SHG90345.1"/>
    </source>
</evidence>
<sequence>MGERGADGGVRSDSAEPRRDVGPAGGADASGGADRPAGPARGVRTPAFHRLLAAWTVSLVGDGVRVVALPLFAAVTTRDPLAVSAVAVAEVLPWLLVALPAGALVDRWRPRRVVLVAHVLRGAVTLGLAAAVATGHAGVWALVCVAFVLTSAETFADSASQLLLVEIAGPADLDAANGRFISAETVGVDLAGPLAATLVFAWEPAACFAVDGLSFVVAAALVASLPDVVPHRESTAGTRLRAQIAEGGRYLLGHRGLRALVGVVVVAAVAASAVNAVTALYAIEALAIPAAVVPTLMVAMAVGTIVAARAVPRLVGWLGEGRVMVASLVVLAAGFAGLGLAPHPVTAWVGYLVVGVGVGAWNVLSATRRQRLTPGHMMGRVSSTYRVLTWGLMPLGAGVAGPLAKATSLGAVFVLAGGLVAATALVAAVPLLRTGAGGPEPEPA</sequence>
<feature type="transmembrane region" description="Helical" evidence="7">
    <location>
        <begin position="51"/>
        <end position="75"/>
    </location>
</feature>
<dbReference type="AlphaFoldDB" id="A0A1M5NLM6"/>
<dbReference type="Gene3D" id="1.20.1250.20">
    <property type="entry name" value="MFS general substrate transporter like domains"/>
    <property type="match status" value="1"/>
</dbReference>
<dbReference type="Pfam" id="PF07690">
    <property type="entry name" value="MFS_1"/>
    <property type="match status" value="1"/>
</dbReference>
<feature type="region of interest" description="Disordered" evidence="6">
    <location>
        <begin position="1"/>
        <end position="40"/>
    </location>
</feature>
<evidence type="ECO:0000256" key="7">
    <source>
        <dbReference type="SAM" id="Phobius"/>
    </source>
</evidence>
<evidence type="ECO:0000256" key="6">
    <source>
        <dbReference type="SAM" id="MobiDB-lite"/>
    </source>
</evidence>
<dbReference type="InterPro" id="IPR011701">
    <property type="entry name" value="MFS"/>
</dbReference>
<feature type="transmembrane region" description="Helical" evidence="7">
    <location>
        <begin position="323"/>
        <end position="341"/>
    </location>
</feature>
<dbReference type="SUPFAM" id="SSF103473">
    <property type="entry name" value="MFS general substrate transporter"/>
    <property type="match status" value="1"/>
</dbReference>
<dbReference type="GO" id="GO:0005886">
    <property type="term" value="C:plasma membrane"/>
    <property type="evidence" value="ECO:0007669"/>
    <property type="project" value="UniProtKB-SubCell"/>
</dbReference>
<name>A0A1M5NLM6_STRHI</name>
<keyword evidence="10" id="KW-1185">Reference proteome</keyword>
<dbReference type="OrthoDB" id="145388at2"/>
<dbReference type="Proteomes" id="UP000184501">
    <property type="component" value="Unassembled WGS sequence"/>
</dbReference>
<comment type="subcellular location">
    <subcellularLocation>
        <location evidence="1">Cell membrane</location>
        <topology evidence="1">Multi-pass membrane protein</topology>
    </subcellularLocation>
</comment>
<keyword evidence="4 7" id="KW-1133">Transmembrane helix</keyword>
<feature type="transmembrane region" description="Helical" evidence="7">
    <location>
        <begin position="347"/>
        <end position="364"/>
    </location>
</feature>
<evidence type="ECO:0000256" key="5">
    <source>
        <dbReference type="ARBA" id="ARBA00023136"/>
    </source>
</evidence>
<accession>A0A1M5NLM6</accession>
<evidence type="ECO:0000313" key="10">
    <source>
        <dbReference type="Proteomes" id="UP000184501"/>
    </source>
</evidence>
<feature type="transmembrane region" description="Helical" evidence="7">
    <location>
        <begin position="81"/>
        <end position="101"/>
    </location>
</feature>
<evidence type="ECO:0000256" key="4">
    <source>
        <dbReference type="ARBA" id="ARBA00022989"/>
    </source>
</evidence>
<dbReference type="InterPro" id="IPR020846">
    <property type="entry name" value="MFS_dom"/>
</dbReference>
<feature type="compositionally biased region" description="Low complexity" evidence="6">
    <location>
        <begin position="30"/>
        <end position="40"/>
    </location>
</feature>
<keyword evidence="3 7" id="KW-0812">Transmembrane</keyword>
<dbReference type="GO" id="GO:0022857">
    <property type="term" value="F:transmembrane transporter activity"/>
    <property type="evidence" value="ECO:0007669"/>
    <property type="project" value="InterPro"/>
</dbReference>
<keyword evidence="2" id="KW-1003">Cell membrane</keyword>
<gene>
    <name evidence="9" type="ORF">SAMN05444320_11632</name>
</gene>
<reference evidence="9 10" key="1">
    <citation type="submission" date="2016-11" db="EMBL/GenBank/DDBJ databases">
        <authorList>
            <person name="Jaros S."/>
            <person name="Januszkiewicz K."/>
            <person name="Wedrychowicz H."/>
        </authorList>
    </citation>
    <scope>NUCLEOTIDE SEQUENCE [LARGE SCALE GENOMIC DNA]</scope>
    <source>
        <strain evidence="9 10">DSM 44523</strain>
    </source>
</reference>